<evidence type="ECO:0000313" key="2">
    <source>
        <dbReference type="EMBL" id="OQD78014.1"/>
    </source>
</evidence>
<reference evidence="3" key="1">
    <citation type="journal article" date="2017" name="Nat. Microbiol.">
        <title>Global analysis of biosynthetic gene clusters reveals vast potential of secondary metabolite production in Penicillium species.</title>
        <authorList>
            <person name="Nielsen J.C."/>
            <person name="Grijseels S."/>
            <person name="Prigent S."/>
            <person name="Ji B."/>
            <person name="Dainat J."/>
            <person name="Nielsen K.F."/>
            <person name="Frisvad J.C."/>
            <person name="Workman M."/>
            <person name="Nielsen J."/>
        </authorList>
    </citation>
    <scope>NUCLEOTIDE SEQUENCE [LARGE SCALE GENOMIC DNA]</scope>
    <source>
        <strain evidence="3">IBT 31811</strain>
    </source>
</reference>
<protein>
    <submittedName>
        <fullName evidence="2">Uncharacterized protein</fullName>
    </submittedName>
</protein>
<proteinExistence type="predicted"/>
<evidence type="ECO:0000313" key="3">
    <source>
        <dbReference type="Proteomes" id="UP000191672"/>
    </source>
</evidence>
<dbReference type="STRING" id="416450.A0A1V6PM10"/>
<dbReference type="PANTHER" id="PTHR35179:SF2">
    <property type="entry name" value="START DOMAIN-CONTAINING PROTEIN"/>
    <property type="match status" value="1"/>
</dbReference>
<comment type="caution">
    <text evidence="2">The sequence shown here is derived from an EMBL/GenBank/DDBJ whole genome shotgun (WGS) entry which is preliminary data.</text>
</comment>
<feature type="compositionally biased region" description="Polar residues" evidence="1">
    <location>
        <begin position="167"/>
        <end position="179"/>
    </location>
</feature>
<gene>
    <name evidence="2" type="ORF">PENANT_c098G03370</name>
</gene>
<sequence>MNSQYLASYNWLDRANCTIVAPGEPPQFKKPDKPTKFREGSANEPFKSSCRKQTIVACGSLMGNLLLFARGSDKTFRILVEAVGDTVFFLRREKSPFETIPGVYGYGHSFPEAYTAWAYDMRGSESYQRILEYEFAGMKALIRFEGDGFLPERVPGHGDRPKAPPSGLSSNSQSYSDTRSIPRDTMDEELLESMANTADSAAYPTKSTEQTKSLRIEKRGRRIPQSTVFDLKSRSRTKIDADTASEEMPRLWVAQIPNFMLAHHESGVFTSIKIIDTKDAIQAWEEENQKALAEFAARLRRLVAFARSMEKFEIVRENVGKELELREQGGDITGVLPPDLMET</sequence>
<dbReference type="EMBL" id="MDYN01000098">
    <property type="protein sequence ID" value="OQD78014.1"/>
    <property type="molecule type" value="Genomic_DNA"/>
</dbReference>
<dbReference type="AlphaFoldDB" id="A0A1V6PM10"/>
<keyword evidence="3" id="KW-1185">Reference proteome</keyword>
<feature type="compositionally biased region" description="Basic and acidic residues" evidence="1">
    <location>
        <begin position="27"/>
        <end position="41"/>
    </location>
</feature>
<feature type="compositionally biased region" description="Polar residues" evidence="1">
    <location>
        <begin position="195"/>
        <end position="211"/>
    </location>
</feature>
<feature type="region of interest" description="Disordered" evidence="1">
    <location>
        <begin position="152"/>
        <end position="181"/>
    </location>
</feature>
<dbReference type="PANTHER" id="PTHR35179">
    <property type="entry name" value="PROTEIN CBG02620"/>
    <property type="match status" value="1"/>
</dbReference>
<evidence type="ECO:0000256" key="1">
    <source>
        <dbReference type="SAM" id="MobiDB-lite"/>
    </source>
</evidence>
<feature type="region of interest" description="Disordered" evidence="1">
    <location>
        <begin position="22"/>
        <end position="45"/>
    </location>
</feature>
<name>A0A1V6PM10_9EURO</name>
<dbReference type="Proteomes" id="UP000191672">
    <property type="component" value="Unassembled WGS sequence"/>
</dbReference>
<feature type="region of interest" description="Disordered" evidence="1">
    <location>
        <begin position="195"/>
        <end position="217"/>
    </location>
</feature>
<organism evidence="2 3">
    <name type="scientific">Penicillium antarcticum</name>
    <dbReference type="NCBI Taxonomy" id="416450"/>
    <lineage>
        <taxon>Eukaryota</taxon>
        <taxon>Fungi</taxon>
        <taxon>Dikarya</taxon>
        <taxon>Ascomycota</taxon>
        <taxon>Pezizomycotina</taxon>
        <taxon>Eurotiomycetes</taxon>
        <taxon>Eurotiomycetidae</taxon>
        <taxon>Eurotiales</taxon>
        <taxon>Aspergillaceae</taxon>
        <taxon>Penicillium</taxon>
    </lineage>
</organism>
<accession>A0A1V6PM10</accession>